<evidence type="ECO:0000256" key="2">
    <source>
        <dbReference type="SAM" id="Phobius"/>
    </source>
</evidence>
<reference evidence="4" key="1">
    <citation type="submission" date="2016-10" db="EMBL/GenBank/DDBJ databases">
        <authorList>
            <person name="Varghese N."/>
            <person name="Submissions S."/>
        </authorList>
    </citation>
    <scope>NUCLEOTIDE SEQUENCE [LARGE SCALE GENOMIC DNA]</scope>
    <source>
        <strain evidence="4">CGMCC 4.3147</strain>
    </source>
</reference>
<accession>A0A1G9DIK4</accession>
<dbReference type="STRING" id="380244.SAMN05216298_0916"/>
<evidence type="ECO:0000256" key="1">
    <source>
        <dbReference type="SAM" id="MobiDB-lite"/>
    </source>
</evidence>
<feature type="transmembrane region" description="Helical" evidence="2">
    <location>
        <begin position="102"/>
        <end position="123"/>
    </location>
</feature>
<dbReference type="OrthoDB" id="5198639at2"/>
<dbReference type="EMBL" id="FNGF01000001">
    <property type="protein sequence ID" value="SDK63650.1"/>
    <property type="molecule type" value="Genomic_DNA"/>
</dbReference>
<sequence>MSSDDAAPRRAEDPADDAAAPHEDADGPSASESRASGSGTAVPSASESRDSDPRAAERTRVLLAGVLAAALGALAASRGWTSTAETGHAGLTATTVQSGTDLASWALPCALAGGAAFLAMLATGNRARRVLGAVAALAGLAAALGGVLHLTAGAWPIVLAAAGLILAGAGAWTTARAGAWPATDRYEASPAGGAAIAEDPVSLWNALDSGQDPSSPTITASAQEKGPRR</sequence>
<feature type="transmembrane region" description="Helical" evidence="2">
    <location>
        <begin position="61"/>
        <end position="82"/>
    </location>
</feature>
<feature type="region of interest" description="Disordered" evidence="1">
    <location>
        <begin position="205"/>
        <end position="229"/>
    </location>
</feature>
<keyword evidence="2" id="KW-1133">Transmembrane helix</keyword>
<dbReference type="Proteomes" id="UP000198662">
    <property type="component" value="Unassembled WGS sequence"/>
</dbReference>
<dbReference type="AlphaFoldDB" id="A0A1G9DIK4"/>
<feature type="compositionally biased region" description="Basic and acidic residues" evidence="1">
    <location>
        <begin position="1"/>
        <end position="25"/>
    </location>
</feature>
<dbReference type="InterPro" id="IPR019051">
    <property type="entry name" value="Trp_biosyn_TM_oprn/chp"/>
</dbReference>
<feature type="region of interest" description="Disordered" evidence="1">
    <location>
        <begin position="1"/>
        <end position="56"/>
    </location>
</feature>
<organism evidence="3 4">
    <name type="scientific">Glycomyces sambucus</name>
    <dbReference type="NCBI Taxonomy" id="380244"/>
    <lineage>
        <taxon>Bacteria</taxon>
        <taxon>Bacillati</taxon>
        <taxon>Actinomycetota</taxon>
        <taxon>Actinomycetes</taxon>
        <taxon>Glycomycetales</taxon>
        <taxon>Glycomycetaceae</taxon>
        <taxon>Glycomyces</taxon>
    </lineage>
</organism>
<evidence type="ECO:0000313" key="4">
    <source>
        <dbReference type="Proteomes" id="UP000198662"/>
    </source>
</evidence>
<feature type="compositionally biased region" description="Polar residues" evidence="1">
    <location>
        <begin position="30"/>
        <end position="46"/>
    </location>
</feature>
<dbReference type="RefSeq" id="WP_091043445.1">
    <property type="nucleotide sequence ID" value="NZ_FNGF01000001.1"/>
</dbReference>
<name>A0A1G9DIK4_9ACTN</name>
<dbReference type="Pfam" id="PF09534">
    <property type="entry name" value="Trp_oprn_chp"/>
    <property type="match status" value="1"/>
</dbReference>
<gene>
    <name evidence="3" type="ORF">SAMN05216298_0916</name>
</gene>
<feature type="transmembrane region" description="Helical" evidence="2">
    <location>
        <begin position="130"/>
        <end position="148"/>
    </location>
</feature>
<protein>
    <submittedName>
        <fullName evidence="3">Tryptophan-associated transmembrane protein (Trp_oprn_chp)</fullName>
    </submittedName>
</protein>
<feature type="compositionally biased region" description="Polar residues" evidence="1">
    <location>
        <begin position="211"/>
        <end position="222"/>
    </location>
</feature>
<feature type="compositionally biased region" description="Basic and acidic residues" evidence="1">
    <location>
        <begin position="47"/>
        <end position="56"/>
    </location>
</feature>
<evidence type="ECO:0000313" key="3">
    <source>
        <dbReference type="EMBL" id="SDK63650.1"/>
    </source>
</evidence>
<keyword evidence="4" id="KW-1185">Reference proteome</keyword>
<proteinExistence type="predicted"/>
<feature type="transmembrane region" description="Helical" evidence="2">
    <location>
        <begin position="154"/>
        <end position="175"/>
    </location>
</feature>
<keyword evidence="2" id="KW-0472">Membrane</keyword>
<keyword evidence="2 3" id="KW-0812">Transmembrane</keyword>